<dbReference type="CDD" id="cd07989">
    <property type="entry name" value="LPLAT_AGPAT-like"/>
    <property type="match status" value="1"/>
</dbReference>
<evidence type="ECO:0000259" key="3">
    <source>
        <dbReference type="SMART" id="SM00563"/>
    </source>
</evidence>
<dbReference type="GO" id="GO:0005886">
    <property type="term" value="C:plasma membrane"/>
    <property type="evidence" value="ECO:0007669"/>
    <property type="project" value="TreeGrafter"/>
</dbReference>
<keyword evidence="1 4" id="KW-0808">Transferase</keyword>
<dbReference type="RefSeq" id="WP_048318340.1">
    <property type="nucleotide sequence ID" value="NZ_CP015220.1"/>
</dbReference>
<dbReference type="SUPFAM" id="SSF69593">
    <property type="entry name" value="Glycerol-3-phosphate (1)-acyltransferase"/>
    <property type="match status" value="1"/>
</dbReference>
<dbReference type="EMBL" id="CP015220">
    <property type="protein sequence ID" value="AMY24962.1"/>
    <property type="molecule type" value="Genomic_DNA"/>
</dbReference>
<keyword evidence="5" id="KW-1185">Reference proteome</keyword>
<evidence type="ECO:0000313" key="5">
    <source>
        <dbReference type="Proteomes" id="UP000076038"/>
    </source>
</evidence>
<accession>A0A143QR28</accession>
<dbReference type="GO" id="GO:0003841">
    <property type="term" value="F:1-acylglycerol-3-phosphate O-acyltransferase activity"/>
    <property type="evidence" value="ECO:0007669"/>
    <property type="project" value="TreeGrafter"/>
</dbReference>
<dbReference type="KEGG" id="rhs:A3Q41_03676"/>
<proteinExistence type="predicted"/>
<dbReference type="AlphaFoldDB" id="A0A143QR28"/>
<evidence type="ECO:0000256" key="2">
    <source>
        <dbReference type="ARBA" id="ARBA00023315"/>
    </source>
</evidence>
<reference evidence="4 5" key="1">
    <citation type="journal article" date="2016" name="Genome Announc.">
        <title>Complete Genome and Plasmid Sequences for Rhodococcus fascians D188 and Draft Sequences for Rhodococcus Isolates PBTS 1 and PBTS 2.</title>
        <authorList>
            <person name="Stamler R.A."/>
            <person name="Vereecke D."/>
            <person name="Zhang Y."/>
            <person name="Schilkey F."/>
            <person name="Devitt N."/>
            <person name="Randall J.J."/>
        </authorList>
    </citation>
    <scope>NUCLEOTIDE SEQUENCE [LARGE SCALE GENOMIC DNA]</scope>
    <source>
        <strain evidence="4 5">PBTS2</strain>
    </source>
</reference>
<evidence type="ECO:0000256" key="1">
    <source>
        <dbReference type="ARBA" id="ARBA00022679"/>
    </source>
</evidence>
<gene>
    <name evidence="4" type="primary">plsC_3</name>
    <name evidence="4" type="ORF">A3Q41_03676</name>
</gene>
<name>A0A143QR28_RHOFA</name>
<feature type="domain" description="Phospholipid/glycerol acyltransferase" evidence="3">
    <location>
        <begin position="35"/>
        <end position="154"/>
    </location>
</feature>
<keyword evidence="2 4" id="KW-0012">Acyltransferase</keyword>
<dbReference type="InterPro" id="IPR002123">
    <property type="entry name" value="Plipid/glycerol_acylTrfase"/>
</dbReference>
<dbReference type="Proteomes" id="UP000076038">
    <property type="component" value="Chromosome"/>
</dbReference>
<dbReference type="PANTHER" id="PTHR10434:SF11">
    <property type="entry name" value="1-ACYL-SN-GLYCEROL-3-PHOSPHATE ACYLTRANSFERASE"/>
    <property type="match status" value="1"/>
</dbReference>
<organism evidence="4 5">
    <name type="scientific">Rhodococcoides fascians</name>
    <name type="common">Rhodococcus fascians</name>
    <dbReference type="NCBI Taxonomy" id="1828"/>
    <lineage>
        <taxon>Bacteria</taxon>
        <taxon>Bacillati</taxon>
        <taxon>Actinomycetota</taxon>
        <taxon>Actinomycetes</taxon>
        <taxon>Mycobacteriales</taxon>
        <taxon>Nocardiaceae</taxon>
        <taxon>Rhodococcoides</taxon>
    </lineage>
</organism>
<protein>
    <submittedName>
        <fullName evidence="4">1-acyl-sn-glycerol-3-phosphate acyltransferase</fullName>
        <ecNumber evidence="4">2.3.1.-</ecNumber>
    </submittedName>
</protein>
<dbReference type="Pfam" id="PF01553">
    <property type="entry name" value="Acyltransferase"/>
    <property type="match status" value="1"/>
</dbReference>
<dbReference type="PANTHER" id="PTHR10434">
    <property type="entry name" value="1-ACYL-SN-GLYCEROL-3-PHOSPHATE ACYLTRANSFERASE"/>
    <property type="match status" value="1"/>
</dbReference>
<dbReference type="GO" id="GO:0006654">
    <property type="term" value="P:phosphatidic acid biosynthetic process"/>
    <property type="evidence" value="ECO:0007669"/>
    <property type="project" value="TreeGrafter"/>
</dbReference>
<dbReference type="SMART" id="SM00563">
    <property type="entry name" value="PlsC"/>
    <property type="match status" value="1"/>
</dbReference>
<reference evidence="5" key="2">
    <citation type="submission" date="2016-04" db="EMBL/GenBank/DDBJ databases">
        <title>Complete Genome and Plasmid Sequences for Rhodococcus fascians D188 and Draft Sequences for Rhodococcus spp. Isolates PBTS 1 and PBTS 2.</title>
        <authorList>
            <person name="Stamer R."/>
            <person name="Vereecke D."/>
            <person name="Zhang Y."/>
            <person name="Schilkey F."/>
            <person name="Devitt N."/>
            <person name="Randall J."/>
        </authorList>
    </citation>
    <scope>NUCLEOTIDE SEQUENCE [LARGE SCALE GENOMIC DNA]</scope>
    <source>
        <strain evidence="5">PBTS2</strain>
    </source>
</reference>
<dbReference type="OrthoDB" id="9808424at2"/>
<dbReference type="EC" id="2.3.1.-" evidence="4"/>
<dbReference type="PATRIC" id="fig|1653479.3.peg.3727"/>
<evidence type="ECO:0000313" key="4">
    <source>
        <dbReference type="EMBL" id="AMY24962.1"/>
    </source>
</evidence>
<sequence>MWYLLFKYVLIGPILRVLGRPSVVGAGNIPKTGPVIIAGNHLTVVDSFFLVLLVRRRVTFIAKSEYFTGRGIKGAALRWFYSATGQVPVDRRGADASAPALDAAKSILRQRKVWAVYPEGTRSPDGRLYKGKTGLARVALESGAPVVPVVMRGTLGVNPVGSRIWRPGKVLMLVGEPMDFTRYAGGQNSRAILRATTDEVMTALANLSGQEYVDVYAATVKDAA</sequence>